<feature type="region of interest" description="Disordered" evidence="1">
    <location>
        <begin position="205"/>
        <end position="246"/>
    </location>
</feature>
<proteinExistence type="predicted"/>
<evidence type="ECO:0000313" key="2">
    <source>
        <dbReference type="EMBL" id="CAG6499865.1"/>
    </source>
</evidence>
<sequence length="246" mass="26956">MSCNKEWHKRSNSGQKSVRNFEEHQPNCCGDSRCDNSCNRCSGQCAHDQHQGSMLPRGRSNNIHQGSGGHGDCCSGGNTQDGNGQSSGRGQYYNEHNRKWTWKRPYSEFRPSPVRQRAQSPNALQNSGRGPSNDRSSQETPGRRAREEFPVGAFVSQMQVQVDRNSKSGNELAKRAKTPSNGGLNLCSTSVDKFEALPTSARDLGTAKVATPSGGGEKSRKHIGHCPTCTCGKNQPKKLNHKRRSS</sequence>
<feature type="compositionally biased region" description="Basic residues" evidence="1">
    <location>
        <begin position="235"/>
        <end position="246"/>
    </location>
</feature>
<protein>
    <submittedName>
        <fullName evidence="2">(northern house mosquito) hypothetical protein</fullName>
    </submittedName>
</protein>
<feature type="compositionally biased region" description="Polar residues" evidence="1">
    <location>
        <begin position="117"/>
        <end position="140"/>
    </location>
</feature>
<dbReference type="EMBL" id="HBUE01138930">
    <property type="protein sequence ID" value="CAG6499864.1"/>
    <property type="molecule type" value="Transcribed_RNA"/>
</dbReference>
<accession>A0A8D8CT32</accession>
<reference evidence="2" key="1">
    <citation type="submission" date="2021-05" db="EMBL/GenBank/DDBJ databases">
        <authorList>
            <person name="Alioto T."/>
            <person name="Alioto T."/>
            <person name="Gomez Garrido J."/>
        </authorList>
    </citation>
    <scope>NUCLEOTIDE SEQUENCE</scope>
</reference>
<evidence type="ECO:0000256" key="1">
    <source>
        <dbReference type="SAM" id="MobiDB-lite"/>
    </source>
</evidence>
<dbReference type="EMBL" id="HBUE01138931">
    <property type="protein sequence ID" value="CAG6499865.1"/>
    <property type="molecule type" value="Transcribed_RNA"/>
</dbReference>
<feature type="region of interest" description="Disordered" evidence="1">
    <location>
        <begin position="110"/>
        <end position="186"/>
    </location>
</feature>
<name>A0A8D8CT32_CULPI</name>
<feature type="compositionally biased region" description="Polar residues" evidence="1">
    <location>
        <begin position="156"/>
        <end position="169"/>
    </location>
</feature>
<organism evidence="2">
    <name type="scientific">Culex pipiens</name>
    <name type="common">House mosquito</name>
    <dbReference type="NCBI Taxonomy" id="7175"/>
    <lineage>
        <taxon>Eukaryota</taxon>
        <taxon>Metazoa</taxon>
        <taxon>Ecdysozoa</taxon>
        <taxon>Arthropoda</taxon>
        <taxon>Hexapoda</taxon>
        <taxon>Insecta</taxon>
        <taxon>Pterygota</taxon>
        <taxon>Neoptera</taxon>
        <taxon>Endopterygota</taxon>
        <taxon>Diptera</taxon>
        <taxon>Nematocera</taxon>
        <taxon>Culicoidea</taxon>
        <taxon>Culicidae</taxon>
        <taxon>Culicinae</taxon>
        <taxon>Culicini</taxon>
        <taxon>Culex</taxon>
        <taxon>Culex</taxon>
    </lineage>
</organism>
<dbReference type="AlphaFoldDB" id="A0A8D8CT32"/>
<feature type="compositionally biased region" description="Polar residues" evidence="1">
    <location>
        <begin position="78"/>
        <end position="89"/>
    </location>
</feature>
<feature type="region of interest" description="Disordered" evidence="1">
    <location>
        <begin position="1"/>
        <end position="30"/>
    </location>
</feature>
<feature type="region of interest" description="Disordered" evidence="1">
    <location>
        <begin position="43"/>
        <end position="92"/>
    </location>
</feature>